<gene>
    <name evidence="3" type="ORF">FIV42_19415</name>
</gene>
<feature type="domain" description="FIST C-domain" evidence="2">
    <location>
        <begin position="229"/>
        <end position="378"/>
    </location>
</feature>
<dbReference type="RefSeq" id="WP_141199296.1">
    <property type="nucleotide sequence ID" value="NZ_CP041186.1"/>
</dbReference>
<dbReference type="InterPro" id="IPR019494">
    <property type="entry name" value="FIST_C"/>
</dbReference>
<dbReference type="Pfam" id="PF10442">
    <property type="entry name" value="FIST_C"/>
    <property type="match status" value="1"/>
</dbReference>
<accession>A0A5B8YAJ5</accession>
<evidence type="ECO:0008006" key="5">
    <source>
        <dbReference type="Google" id="ProtNLM"/>
    </source>
</evidence>
<evidence type="ECO:0000313" key="3">
    <source>
        <dbReference type="EMBL" id="QDG52835.1"/>
    </source>
</evidence>
<dbReference type="Proteomes" id="UP000315995">
    <property type="component" value="Chromosome"/>
</dbReference>
<accession>A0A4Y6PYL8</accession>
<dbReference type="PANTHER" id="PTHR40252:SF2">
    <property type="entry name" value="BLR0328 PROTEIN"/>
    <property type="match status" value="1"/>
</dbReference>
<reference evidence="3 4" key="1">
    <citation type="submission" date="2019-06" db="EMBL/GenBank/DDBJ databases">
        <title>Persicimonas caeni gen. nov., sp. nov., a predatory bacterium isolated from solar saltern.</title>
        <authorList>
            <person name="Wang S."/>
        </authorList>
    </citation>
    <scope>NUCLEOTIDE SEQUENCE [LARGE SCALE GENOMIC DNA]</scope>
    <source>
        <strain evidence="3 4">YN101</strain>
    </source>
</reference>
<dbReference type="AlphaFoldDB" id="A0A4Y6PYL8"/>
<dbReference type="PANTHER" id="PTHR40252">
    <property type="entry name" value="BLR0328 PROTEIN"/>
    <property type="match status" value="1"/>
</dbReference>
<evidence type="ECO:0000259" key="1">
    <source>
        <dbReference type="SMART" id="SM00897"/>
    </source>
</evidence>
<dbReference type="EMBL" id="CP041186">
    <property type="protein sequence ID" value="QDG52835.1"/>
    <property type="molecule type" value="Genomic_DNA"/>
</dbReference>
<name>A0A4Y6PYL8_PERCE</name>
<dbReference type="OrthoDB" id="179842at2"/>
<organism evidence="3 4">
    <name type="scientific">Persicimonas caeni</name>
    <dbReference type="NCBI Taxonomy" id="2292766"/>
    <lineage>
        <taxon>Bacteria</taxon>
        <taxon>Deltaproteobacteria</taxon>
        <taxon>Bradymonadales</taxon>
        <taxon>Bradymonadaceae</taxon>
        <taxon>Persicimonas</taxon>
    </lineage>
</organism>
<dbReference type="Pfam" id="PF08495">
    <property type="entry name" value="FIST"/>
    <property type="match status" value="1"/>
</dbReference>
<protein>
    <recommendedName>
        <fullName evidence="5">Histidine kinase</fullName>
    </recommendedName>
</protein>
<dbReference type="SMART" id="SM00897">
    <property type="entry name" value="FIST"/>
    <property type="match status" value="1"/>
</dbReference>
<keyword evidence="4" id="KW-1185">Reference proteome</keyword>
<proteinExistence type="predicted"/>
<feature type="domain" description="FIST" evidence="1">
    <location>
        <begin position="31"/>
        <end position="228"/>
    </location>
</feature>
<evidence type="ECO:0000259" key="2">
    <source>
        <dbReference type="SMART" id="SM01204"/>
    </source>
</evidence>
<evidence type="ECO:0000313" key="4">
    <source>
        <dbReference type="Proteomes" id="UP000315995"/>
    </source>
</evidence>
<sequence>MRCATAGSTTTDGNRAIEEAYEAIVSELGGAPDVLFLYASVEYDAAAINARLAELAEGAAIHGGTSCQGVMTQQGMFGEDGRGLALMALSDPEGAYGVGMAHIGDDPKGAAGEAVQQALGASGRIGEVPELIWVTAEPGSEEDVIAGIEALVGPKVPVLGGSAADNEVAGNWFQFANGEVSSNAVVVTAMFPSSQVGFSFHSGYEPTGHTGTVTRADDRILYEIDGRPAAEVYNEWTDGAVSDELDGGGNVLAKTSLHPLGREVGQLESTSYFQLSHPDQVTEDGALTLFSRVEEGEKLVHMTGTIDSLTTRAARVAQAALETTFRDSDEVAGALVIYCAGCMLTVQDRIDEVSDGLNEALGGKPYLGAFTFGEQGCFIGGENRHGNLMISVVTLYE</sequence>
<dbReference type="InterPro" id="IPR013702">
    <property type="entry name" value="FIST_domain_N"/>
</dbReference>
<dbReference type="SMART" id="SM01204">
    <property type="entry name" value="FIST_C"/>
    <property type="match status" value="1"/>
</dbReference>